<dbReference type="RefSeq" id="WP_155071414.1">
    <property type="nucleotide sequence ID" value="NZ_WIXO01000001.1"/>
</dbReference>
<keyword evidence="3" id="KW-1185">Reference proteome</keyword>
<dbReference type="Proteomes" id="UP000473014">
    <property type="component" value="Unassembled WGS sequence"/>
</dbReference>
<evidence type="ECO:0000313" key="3">
    <source>
        <dbReference type="Proteomes" id="UP000473014"/>
    </source>
</evidence>
<reference evidence="2 3" key="1">
    <citation type="submission" date="2019-11" db="EMBL/GenBank/DDBJ databases">
        <authorList>
            <person name="Yuan L."/>
        </authorList>
    </citation>
    <scope>NUCLEOTIDE SEQUENCE [LARGE SCALE GENOMIC DNA]</scope>
    <source>
        <strain evidence="2 3">TRM43335</strain>
    </source>
</reference>
<dbReference type="AlphaFoldDB" id="A0A6G2BDL1"/>
<evidence type="ECO:0000313" key="2">
    <source>
        <dbReference type="EMBL" id="MTE20304.1"/>
    </source>
</evidence>
<dbReference type="OrthoDB" id="4215247at2"/>
<protein>
    <submittedName>
        <fullName evidence="2">Conjugal transfer protein TraB</fullName>
    </submittedName>
</protein>
<evidence type="ECO:0000256" key="1">
    <source>
        <dbReference type="SAM" id="MobiDB-lite"/>
    </source>
</evidence>
<comment type="caution">
    <text evidence="2">The sequence shown here is derived from an EMBL/GenBank/DDBJ whole genome shotgun (WGS) entry which is preliminary data.</text>
</comment>
<accession>A0A6G2BDL1</accession>
<dbReference type="EMBL" id="WIXO01000001">
    <property type="protein sequence ID" value="MTE20304.1"/>
    <property type="molecule type" value="Genomic_DNA"/>
</dbReference>
<sequence>MGEIQPARNTAPTPGGDGARYTTLQNRLTAFAEDLGRADALLAQLAKRIEGNAERATGIARRAAESDFDSKPVRLAEAVGLALGGNVPDVRRLARMAAATAQQADNARHTHQRLYGRLHNVRSQRTARTPKPGAFNRPT</sequence>
<proteinExistence type="predicted"/>
<organism evidence="2 3">
    <name type="scientific">Streptomyces taklimakanensis</name>
    <dbReference type="NCBI Taxonomy" id="2569853"/>
    <lineage>
        <taxon>Bacteria</taxon>
        <taxon>Bacillati</taxon>
        <taxon>Actinomycetota</taxon>
        <taxon>Actinomycetes</taxon>
        <taxon>Kitasatosporales</taxon>
        <taxon>Streptomycetaceae</taxon>
        <taxon>Streptomyces</taxon>
    </lineage>
</organism>
<gene>
    <name evidence="2" type="ORF">F0L17_14535</name>
</gene>
<name>A0A6G2BDL1_9ACTN</name>
<feature type="region of interest" description="Disordered" evidence="1">
    <location>
        <begin position="120"/>
        <end position="139"/>
    </location>
</feature>